<dbReference type="AlphaFoldDB" id="A0A835RKX4"/>
<comment type="caution">
    <text evidence="2">The sequence shown here is derived from an EMBL/GenBank/DDBJ whole genome shotgun (WGS) entry which is preliminary data.</text>
</comment>
<feature type="region of interest" description="Disordered" evidence="1">
    <location>
        <begin position="28"/>
        <end position="52"/>
    </location>
</feature>
<dbReference type="OrthoDB" id="1924320at2759"/>
<name>A0A835RKX4_VANPL</name>
<sequence>MPQELFCTTTRSLSVSFQGESFFYQTSKAKTNPPVPARKPTPSAGDPTPAKTPVPYYQVRLRIRSQQSITTAGLRLQLGSQTCYPRAWIARQRSRNFFNSQVASSNDVIRQWHRYRQCIIWEQFWDPVLHLPRQARVSSQGVSMPARFWQETNSRIRSLPRASHATGFVRPKEFSSA</sequence>
<organism evidence="2 3">
    <name type="scientific">Vanilla planifolia</name>
    <name type="common">Vanilla</name>
    <dbReference type="NCBI Taxonomy" id="51239"/>
    <lineage>
        <taxon>Eukaryota</taxon>
        <taxon>Viridiplantae</taxon>
        <taxon>Streptophyta</taxon>
        <taxon>Embryophyta</taxon>
        <taxon>Tracheophyta</taxon>
        <taxon>Spermatophyta</taxon>
        <taxon>Magnoliopsida</taxon>
        <taxon>Liliopsida</taxon>
        <taxon>Asparagales</taxon>
        <taxon>Orchidaceae</taxon>
        <taxon>Vanilloideae</taxon>
        <taxon>Vanilleae</taxon>
        <taxon>Vanilla</taxon>
    </lineage>
</organism>
<dbReference type="EMBL" id="JADCNM010000003">
    <property type="protein sequence ID" value="KAG0490801.1"/>
    <property type="molecule type" value="Genomic_DNA"/>
</dbReference>
<evidence type="ECO:0000313" key="3">
    <source>
        <dbReference type="Proteomes" id="UP000639772"/>
    </source>
</evidence>
<proteinExistence type="predicted"/>
<protein>
    <submittedName>
        <fullName evidence="2">Uncharacterized protein</fullName>
    </submittedName>
</protein>
<evidence type="ECO:0000313" key="2">
    <source>
        <dbReference type="EMBL" id="KAG0490801.1"/>
    </source>
</evidence>
<dbReference type="Proteomes" id="UP000639772">
    <property type="component" value="Chromosome 3"/>
</dbReference>
<reference evidence="2 3" key="1">
    <citation type="journal article" date="2020" name="Nat. Food">
        <title>A phased Vanilla planifolia genome enables genetic improvement of flavour and production.</title>
        <authorList>
            <person name="Hasing T."/>
            <person name="Tang H."/>
            <person name="Brym M."/>
            <person name="Khazi F."/>
            <person name="Huang T."/>
            <person name="Chambers A.H."/>
        </authorList>
    </citation>
    <scope>NUCLEOTIDE SEQUENCE [LARGE SCALE GENOMIC DNA]</scope>
    <source>
        <tissue evidence="2">Leaf</tissue>
    </source>
</reference>
<gene>
    <name evidence="2" type="ORF">HPP92_007664</name>
</gene>
<accession>A0A835RKX4</accession>
<evidence type="ECO:0000256" key="1">
    <source>
        <dbReference type="SAM" id="MobiDB-lite"/>
    </source>
</evidence>